<evidence type="ECO:0000256" key="1">
    <source>
        <dbReference type="ARBA" id="ARBA00004123"/>
    </source>
</evidence>
<feature type="compositionally biased region" description="Basic and acidic residues" evidence="8">
    <location>
        <begin position="252"/>
        <end position="261"/>
    </location>
</feature>
<feature type="region of interest" description="Disordered" evidence="8">
    <location>
        <begin position="854"/>
        <end position="988"/>
    </location>
</feature>
<proteinExistence type="inferred from homology"/>
<keyword evidence="7" id="KW-0539">Nucleus</keyword>
<feature type="compositionally biased region" description="Acidic residues" evidence="8">
    <location>
        <begin position="913"/>
        <end position="945"/>
    </location>
</feature>
<dbReference type="OrthoDB" id="6123at2759"/>
<dbReference type="OMA" id="LAWCNTI"/>
<feature type="compositionally biased region" description="Basic and acidic residues" evidence="8">
    <location>
        <begin position="312"/>
        <end position="327"/>
    </location>
</feature>
<feature type="region of interest" description="Disordered" evidence="8">
    <location>
        <begin position="1002"/>
        <end position="1282"/>
    </location>
</feature>
<evidence type="ECO:0000256" key="2">
    <source>
        <dbReference type="ARBA" id="ARBA00004186"/>
    </source>
</evidence>
<feature type="compositionally biased region" description="Polar residues" evidence="8">
    <location>
        <begin position="126"/>
        <end position="136"/>
    </location>
</feature>
<dbReference type="PANTHER" id="PTHR13142">
    <property type="entry name" value="INNER CENTROMERE PROTEIN"/>
    <property type="match status" value="1"/>
</dbReference>
<dbReference type="STRING" id="154538.A0A1M2VZJ0"/>
<evidence type="ECO:0000313" key="10">
    <source>
        <dbReference type="EMBL" id="OJT12950.1"/>
    </source>
</evidence>
<feature type="compositionally biased region" description="Low complexity" evidence="8">
    <location>
        <begin position="652"/>
        <end position="673"/>
    </location>
</feature>
<feature type="compositionally biased region" description="Polar residues" evidence="8">
    <location>
        <begin position="774"/>
        <end position="801"/>
    </location>
</feature>
<dbReference type="GO" id="GO:0005634">
    <property type="term" value="C:nucleus"/>
    <property type="evidence" value="ECO:0007669"/>
    <property type="project" value="UniProtKB-SubCell"/>
</dbReference>
<feature type="compositionally biased region" description="Acidic residues" evidence="8">
    <location>
        <begin position="882"/>
        <end position="898"/>
    </location>
</feature>
<dbReference type="Proteomes" id="UP000184267">
    <property type="component" value="Unassembled WGS sequence"/>
</dbReference>
<evidence type="ECO:0000256" key="7">
    <source>
        <dbReference type="ARBA" id="ARBA00023242"/>
    </source>
</evidence>
<evidence type="ECO:0000256" key="4">
    <source>
        <dbReference type="ARBA" id="ARBA00022490"/>
    </source>
</evidence>
<feature type="compositionally biased region" description="Basic and acidic residues" evidence="8">
    <location>
        <begin position="1025"/>
        <end position="1085"/>
    </location>
</feature>
<feature type="compositionally biased region" description="Basic and acidic residues" evidence="8">
    <location>
        <begin position="614"/>
        <end position="638"/>
    </location>
</feature>
<feature type="region of interest" description="Disordered" evidence="8">
    <location>
        <begin position="1299"/>
        <end position="1330"/>
    </location>
</feature>
<dbReference type="EMBL" id="MNAD01000443">
    <property type="protein sequence ID" value="OJT12950.1"/>
    <property type="molecule type" value="Genomic_DNA"/>
</dbReference>
<evidence type="ECO:0000313" key="11">
    <source>
        <dbReference type="Proteomes" id="UP000184267"/>
    </source>
</evidence>
<comment type="caution">
    <text evidence="10">The sequence shown here is derived from an EMBL/GenBank/DDBJ whole genome shotgun (WGS) entry which is preliminary data.</text>
</comment>
<feature type="region of interest" description="Disordered" evidence="8">
    <location>
        <begin position="465"/>
        <end position="522"/>
    </location>
</feature>
<reference evidence="10 11" key="1">
    <citation type="submission" date="2016-10" db="EMBL/GenBank/DDBJ databases">
        <title>Genome sequence of the basidiomycete white-rot fungus Trametes pubescens.</title>
        <authorList>
            <person name="Makela M.R."/>
            <person name="Granchi Z."/>
            <person name="Peng M."/>
            <person name="De Vries R.P."/>
            <person name="Grigoriev I."/>
            <person name="Riley R."/>
            <person name="Hilden K."/>
        </authorList>
    </citation>
    <scope>NUCLEOTIDE SEQUENCE [LARGE SCALE GENOMIC DNA]</scope>
    <source>
        <strain evidence="10 11">FBCC735</strain>
    </source>
</reference>
<keyword evidence="4" id="KW-0963">Cytoplasm</keyword>
<feature type="compositionally biased region" description="Low complexity" evidence="8">
    <location>
        <begin position="902"/>
        <end position="911"/>
    </location>
</feature>
<feature type="domain" description="Inner centromere protein ARK-binding" evidence="9">
    <location>
        <begin position="1236"/>
        <end position="1293"/>
    </location>
</feature>
<feature type="compositionally biased region" description="Low complexity" evidence="8">
    <location>
        <begin position="1199"/>
        <end position="1217"/>
    </location>
</feature>
<feature type="region of interest" description="Disordered" evidence="8">
    <location>
        <begin position="774"/>
        <end position="816"/>
    </location>
</feature>
<feature type="compositionally biased region" description="Polar residues" evidence="8">
    <location>
        <begin position="1303"/>
        <end position="1313"/>
    </location>
</feature>
<feature type="compositionally biased region" description="Acidic residues" evidence="8">
    <location>
        <begin position="271"/>
        <end position="291"/>
    </location>
</feature>
<dbReference type="Pfam" id="PF03941">
    <property type="entry name" value="INCENP_ARK-bind"/>
    <property type="match status" value="1"/>
</dbReference>
<evidence type="ECO:0000259" key="9">
    <source>
        <dbReference type="Pfam" id="PF03941"/>
    </source>
</evidence>
<feature type="compositionally biased region" description="Acidic residues" evidence="8">
    <location>
        <begin position="806"/>
        <end position="816"/>
    </location>
</feature>
<feature type="compositionally biased region" description="Low complexity" evidence="8">
    <location>
        <begin position="1181"/>
        <end position="1191"/>
    </location>
</feature>
<gene>
    <name evidence="10" type="ORF">TRAPUB_10515</name>
</gene>
<feature type="compositionally biased region" description="Pro residues" evidence="8">
    <location>
        <begin position="674"/>
        <end position="684"/>
    </location>
</feature>
<dbReference type="GO" id="GO:0005819">
    <property type="term" value="C:spindle"/>
    <property type="evidence" value="ECO:0007669"/>
    <property type="project" value="UniProtKB-SubCell"/>
</dbReference>
<feature type="compositionally biased region" description="Low complexity" evidence="8">
    <location>
        <begin position="233"/>
        <end position="250"/>
    </location>
</feature>
<protein>
    <submittedName>
        <fullName evidence="10">Inner centromere protein-related protein pic1</fullName>
    </submittedName>
</protein>
<evidence type="ECO:0000256" key="6">
    <source>
        <dbReference type="ARBA" id="ARBA00023212"/>
    </source>
</evidence>
<feature type="compositionally biased region" description="Polar residues" evidence="8">
    <location>
        <begin position="854"/>
        <end position="878"/>
    </location>
</feature>
<dbReference type="InterPro" id="IPR005635">
    <property type="entry name" value="Inner_centromere_prot_ARK-bd"/>
</dbReference>
<name>A0A1M2VZJ0_TRAPU</name>
<feature type="region of interest" description="Disordered" evidence="8">
    <location>
        <begin position="603"/>
        <end position="736"/>
    </location>
</feature>
<feature type="region of interest" description="Disordered" evidence="8">
    <location>
        <begin position="118"/>
        <end position="145"/>
    </location>
</feature>
<feature type="compositionally biased region" description="Low complexity" evidence="8">
    <location>
        <begin position="707"/>
        <end position="717"/>
    </location>
</feature>
<feature type="region of interest" description="Disordered" evidence="8">
    <location>
        <begin position="233"/>
        <end position="426"/>
    </location>
</feature>
<feature type="compositionally biased region" description="Low complexity" evidence="8">
    <location>
        <begin position="972"/>
        <end position="988"/>
    </location>
</feature>
<evidence type="ECO:0000256" key="3">
    <source>
        <dbReference type="ARBA" id="ARBA00010042"/>
    </source>
</evidence>
<dbReference type="GO" id="GO:0007059">
    <property type="term" value="P:chromosome segregation"/>
    <property type="evidence" value="ECO:0007669"/>
    <property type="project" value="UniProtKB-KW"/>
</dbReference>
<keyword evidence="5" id="KW-0159">Chromosome partition</keyword>
<accession>A0A1M2VZJ0</accession>
<comment type="subcellular location">
    <subcellularLocation>
        <location evidence="2">Cytoplasm</location>
        <location evidence="2">Cytoskeleton</location>
        <location evidence="2">Spindle</location>
    </subcellularLocation>
    <subcellularLocation>
        <location evidence="1">Nucleus</location>
    </subcellularLocation>
</comment>
<dbReference type="PANTHER" id="PTHR13142:SF1">
    <property type="entry name" value="INNER CENTROMERE PROTEIN"/>
    <property type="match status" value="1"/>
</dbReference>
<feature type="compositionally biased region" description="Low complexity" evidence="8">
    <location>
        <begin position="1127"/>
        <end position="1151"/>
    </location>
</feature>
<keyword evidence="6" id="KW-0206">Cytoskeleton</keyword>
<feature type="compositionally biased region" description="Basic and acidic residues" evidence="8">
    <location>
        <begin position="358"/>
        <end position="370"/>
    </location>
</feature>
<comment type="similarity">
    <text evidence="3">Belongs to the INCENP family.</text>
</comment>
<organism evidence="10 11">
    <name type="scientific">Trametes pubescens</name>
    <name type="common">White-rot fungus</name>
    <dbReference type="NCBI Taxonomy" id="154538"/>
    <lineage>
        <taxon>Eukaryota</taxon>
        <taxon>Fungi</taxon>
        <taxon>Dikarya</taxon>
        <taxon>Basidiomycota</taxon>
        <taxon>Agaricomycotina</taxon>
        <taxon>Agaricomycetes</taxon>
        <taxon>Polyporales</taxon>
        <taxon>Polyporaceae</taxon>
        <taxon>Trametes</taxon>
    </lineage>
</organism>
<sequence>MDGSRPGETGVLAWCNTIRFNMAKDPGRQMLHDQIQTQGFDFLDNYLESFFDGPQNEPVIELLKTPGRKKNAPVRTRAAIAAAEKFRGITSLSFEDLDAKENRGPVNEFQKALLRVKEQTEGNAARPTTSSHSVPSNRPPKPSASFAKLKSQKIVTIADSPAVQSPARGDNRMDLDEDLEPIPAVQFALDPPSMEPTLPDATLHESQEAIKDLSMIAEDDEPAERSRVSLTAAAAAGAAPSQALPQALAAHDVQDLFHDAPQEPPQSSEVPTDDEPDEPPTDVVEEIEEPPIGDMTSGSANTFHSIALDSPRAPEPERPIRRADDNHTAPLPKMSLPPVPIDEDAYSHTAPLPSSSSRHQEYTLPLREEPSVPVPGLSRKPSVTQFAGLPAPSPLRKSLRVPGDPTTTSGGGTTAPPPGGKRTSWLSKARETKALETTAKRTSTLGQGLGLTVFSNKRKSGEMLESARDMFAPPNTTLKPLEEEQRVPKMPKLSPSPDDTVYDGKGKGKATSPDIARDAIPRSETVVEVTATTIVATTTTSNTSLQADDDVLGLFKKTAAGYGARVGKSMGKSLGGNAAAALAEARAQAEARVAERHKLALSLAQDSEDVSMTSEDKPFATDDVPHTAAHDEAERRLSVSDLVPTSHGKGKAAASAAPSSTPPDADTSTSTTPPNSPPPPPPPRITTFSVPSGPVFSKPTAPPAPIAPSTFSAAPSARVESTAGTGVGRDFSFKLPNNPFSIPAAMTLGMGNKFAPLSAQSSKASIFSDVVFDTNNMSPQPSWMPSTQDTSYSAGGSQSQPKGALEDDNDDLDEDDSWGVEEKFAAHQTWTPFGFSSVDPGTNGEQAFKDDTMTWSTQPSRSTTGSIPPTQNFFSVLPQSKEEEEDESRVEEEVDAPEDFAARLAAAAHQASDADDGLNEADMAMEIDDDVDDVQDDDEKDDLEEAILAGKPTVALVKQSSKSDVIPEPRSESQQSMASTASSSQQSQLGFFGQASKLVSSVLGGSKKSKPEVKSLQLAAAAAKKQQEEQEKKAARMKDMENRRQQAMQRKAEEEKTRALEEERKFKEEAERRKREREEHTDKRPLRSTTTVAKKADEDNTQKRKLAVPTSKPPSKDKKDSTAAPRLAKPSAGPAAASSSKPSGLPKSALKQPASMAPVTPGAAKAAPKTVKHVPSSSNLKSAAAGPSKGKAPAREASEPPAAKSTKAAAAADSRAAPGPPTGAPQVTSESIELPDINSEYSDSDDEDRPSRKRALPDWAQSPDIAAALQQQSTINPDDIFGRIGPLRMEEIFRTRQSRFRARTSSANWTGTDELTAEEEREYARRMGFR</sequence>
<keyword evidence="11" id="KW-1185">Reference proteome</keyword>
<evidence type="ECO:0000256" key="5">
    <source>
        <dbReference type="ARBA" id="ARBA00022829"/>
    </source>
</evidence>
<evidence type="ECO:0000256" key="8">
    <source>
        <dbReference type="SAM" id="MobiDB-lite"/>
    </source>
</evidence>